<sequence>MDEKEKQYTQWTLDETKVLVELLVEGIQRGWRDTSGVMNKATVEHKILPVLNERLGCQKTHKHYMSRMKYLKSKYDMYTDLQRFSSGFGWDPIMKKFTASDEVWHNYFKAHPRHKFLRYESNEQFEDLQIIFDCTTANGSCSVGLGDTTDARTNSVGDSHAKETDNVFEVDEDGCPLSSQQRSSEHNETPSAETSLKGRVEKLVPRKRSRTDAVRNLDELNSDHNDSMIDVSNKILSVIQQREERQQKEAEKREEKLKLEVEKKEAEKKKNNVWDAMKEVPNLDQRIKFKAVTLIYSLGMKDVFTDMSVEERYGWIQSNISSD</sequence>
<keyword evidence="6" id="KW-1185">Reference proteome</keyword>
<feature type="coiled-coil region" evidence="1">
    <location>
        <begin position="236"/>
        <end position="272"/>
    </location>
</feature>
<dbReference type="OrthoDB" id="1079523at2759"/>
<feature type="domain" description="Myb/SANT-like" evidence="3">
    <location>
        <begin position="10"/>
        <end position="107"/>
    </location>
</feature>
<dbReference type="Proteomes" id="UP000029121">
    <property type="component" value="Unassembled WGS sequence"/>
</dbReference>
<organism evidence="5 6">
    <name type="scientific">Capsella rubella</name>
    <dbReference type="NCBI Taxonomy" id="81985"/>
    <lineage>
        <taxon>Eukaryota</taxon>
        <taxon>Viridiplantae</taxon>
        <taxon>Streptophyta</taxon>
        <taxon>Embryophyta</taxon>
        <taxon>Tracheophyta</taxon>
        <taxon>Spermatophyta</taxon>
        <taxon>Magnoliopsida</taxon>
        <taxon>eudicotyledons</taxon>
        <taxon>Gunneridae</taxon>
        <taxon>Pentapetalae</taxon>
        <taxon>rosids</taxon>
        <taxon>malvids</taxon>
        <taxon>Brassicales</taxon>
        <taxon>Brassicaceae</taxon>
        <taxon>Camelineae</taxon>
        <taxon>Capsella</taxon>
    </lineage>
</organism>
<dbReference type="Pfam" id="PF24769">
    <property type="entry name" value="At2g29880_C"/>
    <property type="match status" value="1"/>
</dbReference>
<dbReference type="eggNOG" id="ENOG502SN67">
    <property type="taxonomic scope" value="Eukaryota"/>
</dbReference>
<evidence type="ECO:0000313" key="5">
    <source>
        <dbReference type="EMBL" id="EOA12340.1"/>
    </source>
</evidence>
<keyword evidence="1" id="KW-0175">Coiled coil</keyword>
<proteinExistence type="predicted"/>
<name>R0GJ66_9BRAS</name>
<dbReference type="PANTHER" id="PTHR47864:SF10">
    <property type="entry name" value="MYB_SANT-LIKE DNA-BINDING DOMAIN PROTEIN"/>
    <property type="match status" value="1"/>
</dbReference>
<dbReference type="PANTHER" id="PTHR47864">
    <property type="entry name" value="TRANSMEMBRANE PROTEIN"/>
    <property type="match status" value="1"/>
</dbReference>
<evidence type="ECO:0000256" key="2">
    <source>
        <dbReference type="SAM" id="MobiDB-lite"/>
    </source>
</evidence>
<protein>
    <submittedName>
        <fullName evidence="5">Uncharacterized protein</fullName>
    </submittedName>
</protein>
<evidence type="ECO:0000313" key="6">
    <source>
        <dbReference type="Proteomes" id="UP000029121"/>
    </source>
</evidence>
<evidence type="ECO:0000259" key="4">
    <source>
        <dbReference type="Pfam" id="PF24769"/>
    </source>
</evidence>
<gene>
    <name evidence="5" type="ORF">CARUB_v10007908mg</name>
</gene>
<evidence type="ECO:0000259" key="3">
    <source>
        <dbReference type="Pfam" id="PF12776"/>
    </source>
</evidence>
<dbReference type="InterPro" id="IPR024752">
    <property type="entry name" value="Myb/SANT-like_dom"/>
</dbReference>
<feature type="domain" description="At2g29880-like C-terminal" evidence="4">
    <location>
        <begin position="273"/>
        <end position="319"/>
    </location>
</feature>
<accession>R0GJ66</accession>
<dbReference type="EMBL" id="KB870815">
    <property type="protein sequence ID" value="EOA12340.1"/>
    <property type="molecule type" value="Genomic_DNA"/>
</dbReference>
<dbReference type="KEGG" id="crb:17874569"/>
<dbReference type="InterPro" id="IPR055314">
    <property type="entry name" value="At2g29880-like"/>
</dbReference>
<evidence type="ECO:0000256" key="1">
    <source>
        <dbReference type="SAM" id="Coils"/>
    </source>
</evidence>
<reference evidence="6" key="1">
    <citation type="journal article" date="2013" name="Nat. Genet.">
        <title>The Capsella rubella genome and the genomic consequences of rapid mating system evolution.</title>
        <authorList>
            <person name="Slotte T."/>
            <person name="Hazzouri K.M."/>
            <person name="Agren J.A."/>
            <person name="Koenig D."/>
            <person name="Maumus F."/>
            <person name="Guo Y.L."/>
            <person name="Steige K."/>
            <person name="Platts A.E."/>
            <person name="Escobar J.S."/>
            <person name="Newman L.K."/>
            <person name="Wang W."/>
            <person name="Mandakova T."/>
            <person name="Vello E."/>
            <person name="Smith L.M."/>
            <person name="Henz S.R."/>
            <person name="Steffen J."/>
            <person name="Takuno S."/>
            <person name="Brandvain Y."/>
            <person name="Coop G."/>
            <person name="Andolfatto P."/>
            <person name="Hu T.T."/>
            <person name="Blanchette M."/>
            <person name="Clark R.M."/>
            <person name="Quesneville H."/>
            <person name="Nordborg M."/>
            <person name="Gaut B.S."/>
            <person name="Lysak M.A."/>
            <person name="Jenkins J."/>
            <person name="Grimwood J."/>
            <person name="Chapman J."/>
            <person name="Prochnik S."/>
            <person name="Shu S."/>
            <person name="Rokhsar D."/>
            <person name="Schmutz J."/>
            <person name="Weigel D."/>
            <person name="Wright S.I."/>
        </authorList>
    </citation>
    <scope>NUCLEOTIDE SEQUENCE [LARGE SCALE GENOMIC DNA]</scope>
    <source>
        <strain evidence="6">cv. Monte Gargano</strain>
    </source>
</reference>
<dbReference type="InterPro" id="IPR056253">
    <property type="entry name" value="At2g29880-like_C"/>
</dbReference>
<feature type="region of interest" description="Disordered" evidence="2">
    <location>
        <begin position="172"/>
        <end position="197"/>
    </location>
</feature>
<dbReference type="Pfam" id="PF12776">
    <property type="entry name" value="Myb_DNA-bind_3"/>
    <property type="match status" value="1"/>
</dbReference>
<dbReference type="AlphaFoldDB" id="R0GJ66"/>